<evidence type="ECO:0000256" key="3">
    <source>
        <dbReference type="ARBA" id="ARBA00022618"/>
    </source>
</evidence>
<comment type="caution">
    <text evidence="12">The sequence shown here is derived from an EMBL/GenBank/DDBJ whole genome shotgun (WGS) entry which is preliminary data.</text>
</comment>
<evidence type="ECO:0000256" key="7">
    <source>
        <dbReference type="ARBA" id="ARBA00023295"/>
    </source>
</evidence>
<dbReference type="InterPro" id="IPR022956">
    <property type="entry name" value="Beta_hexosaminidase_bac"/>
</dbReference>
<keyword evidence="7 10" id="KW-0326">Glycosidase</keyword>
<evidence type="ECO:0000313" key="12">
    <source>
        <dbReference type="EMBL" id="MFJ1269499.1"/>
    </source>
</evidence>
<keyword evidence="4 10" id="KW-0378">Hydrolase</keyword>
<evidence type="ECO:0000259" key="11">
    <source>
        <dbReference type="Pfam" id="PF00933"/>
    </source>
</evidence>
<protein>
    <recommendedName>
        <fullName evidence="10">Beta-hexosaminidase</fullName>
        <ecNumber evidence="10">3.2.1.52</ecNumber>
    </recommendedName>
    <alternativeName>
        <fullName evidence="10">Beta-N-acetylhexosaminidase</fullName>
    </alternativeName>
    <alternativeName>
        <fullName evidence="10">N-acetyl-beta-glucosaminidase</fullName>
    </alternativeName>
</protein>
<sequence>MPSQFMVDIEGTELSNIERELLAHPNVGAVILFTRNFINPEQLAQLTAEIRSINPALFIAVDHEGGNVQRFQRQGFSSIPAARSYGKVYDLHQEVGLAHAQEYGKIMAQELLAHDIDLSLAPVLDLEGNSRVIGGLDRAFHSAPDAAAALAGAFIQGMNDAGMPAVGKHFPGHGSIVSDSHIAMPTSSASLEELEAKDLKPFSELISKDLLTAVMPAHVTYEAIDKNNPAGFSKVWLHTILRTKLGFKGLVLSDCLSMKGADIGNLKTRAERALNAGCDMLIVCHQPRELLLQLLHSPSIEQTSESAVRISAFKKQMPRFSKGPISPYSLYERNAVDKAQVIAGPNDEFNKTVEI</sequence>
<comment type="function">
    <text evidence="10">Plays a role in peptidoglycan recycling by cleaving the terminal beta-1,4-linked N-acetylglucosamine (GlcNAc) from peptide-linked peptidoglycan fragments, giving rise to free GlcNAc, anhydro-N-acetylmuramic acid and anhydro-N-acetylmuramic acid-linked peptides.</text>
</comment>
<comment type="catalytic activity">
    <reaction evidence="1 10">
        <text>Hydrolysis of terminal non-reducing N-acetyl-D-hexosamine residues in N-acetyl-beta-D-hexosaminides.</text>
        <dbReference type="EC" id="3.2.1.52"/>
    </reaction>
</comment>
<dbReference type="InterPro" id="IPR017853">
    <property type="entry name" value="GH"/>
</dbReference>
<reference evidence="12 13" key="1">
    <citation type="submission" date="2024-08" db="EMBL/GenBank/DDBJ databases">
        <title>Draft Genome Sequence of Legionella lytica strain DSB2004, Isolated From a Fire Sprinkler System.</title>
        <authorList>
            <person name="Everhart A.D."/>
            <person name="Kidane D.T."/>
            <person name="Farone A.L."/>
            <person name="Farone M.B."/>
        </authorList>
    </citation>
    <scope>NUCLEOTIDE SEQUENCE [LARGE SCALE GENOMIC DNA]</scope>
    <source>
        <strain evidence="12 13">DSB2004</strain>
    </source>
</reference>
<dbReference type="InterPro" id="IPR019800">
    <property type="entry name" value="Glyco_hydro_3_AS"/>
</dbReference>
<evidence type="ECO:0000256" key="9">
    <source>
        <dbReference type="ARBA" id="ARBA00023316"/>
    </source>
</evidence>
<dbReference type="InterPro" id="IPR036962">
    <property type="entry name" value="Glyco_hydro_3_N_sf"/>
</dbReference>
<dbReference type="PROSITE" id="PS00775">
    <property type="entry name" value="GLYCOSYL_HYDROL_F3"/>
    <property type="match status" value="1"/>
</dbReference>
<keyword evidence="8 10" id="KW-0131">Cell cycle</keyword>
<dbReference type="SUPFAM" id="SSF51445">
    <property type="entry name" value="(Trans)glycosidases"/>
    <property type="match status" value="1"/>
</dbReference>
<dbReference type="Gene3D" id="3.20.20.300">
    <property type="entry name" value="Glycoside hydrolase, family 3, N-terminal domain"/>
    <property type="match status" value="1"/>
</dbReference>
<comment type="similarity">
    <text evidence="10">Belongs to the glycosyl hydrolase 3 family. NagZ subfamily.</text>
</comment>
<dbReference type="InterPro" id="IPR050226">
    <property type="entry name" value="NagZ_Beta-hexosaminidase"/>
</dbReference>
<feature type="binding site" evidence="10">
    <location>
        <begin position="168"/>
        <end position="169"/>
    </location>
    <ligand>
        <name>substrate</name>
    </ligand>
</feature>
<dbReference type="EMBL" id="JBGORX010000006">
    <property type="protein sequence ID" value="MFJ1269499.1"/>
    <property type="molecule type" value="Genomic_DNA"/>
</dbReference>
<feature type="binding site" evidence="10">
    <location>
        <position position="62"/>
    </location>
    <ligand>
        <name>substrate</name>
    </ligand>
</feature>
<dbReference type="HAMAP" id="MF_00364">
    <property type="entry name" value="NagZ"/>
    <property type="match status" value="1"/>
</dbReference>
<feature type="site" description="Important for catalytic activity" evidence="10">
    <location>
        <position position="179"/>
    </location>
</feature>
<evidence type="ECO:0000256" key="6">
    <source>
        <dbReference type="ARBA" id="ARBA00022984"/>
    </source>
</evidence>
<dbReference type="Proteomes" id="UP001615550">
    <property type="component" value="Unassembled WGS sequence"/>
</dbReference>
<comment type="pathway">
    <text evidence="10">Cell wall biogenesis; peptidoglycan recycling.</text>
</comment>
<name>A0ABW8D9X9_9GAMM</name>
<dbReference type="PANTHER" id="PTHR30480:SF13">
    <property type="entry name" value="BETA-HEXOSAMINIDASE"/>
    <property type="match status" value="1"/>
</dbReference>
<dbReference type="InterPro" id="IPR001764">
    <property type="entry name" value="Glyco_hydro_3_N"/>
</dbReference>
<keyword evidence="2 10" id="KW-0963">Cytoplasm</keyword>
<gene>
    <name evidence="10 12" type="primary">nagZ</name>
    <name evidence="12" type="ORF">ACD661_13110</name>
</gene>
<evidence type="ECO:0000256" key="1">
    <source>
        <dbReference type="ARBA" id="ARBA00001231"/>
    </source>
</evidence>
<evidence type="ECO:0000256" key="4">
    <source>
        <dbReference type="ARBA" id="ARBA00022801"/>
    </source>
</evidence>
<dbReference type="NCBIfam" id="NF003740">
    <property type="entry name" value="PRK05337.1"/>
    <property type="match status" value="1"/>
</dbReference>
<evidence type="ECO:0000256" key="5">
    <source>
        <dbReference type="ARBA" id="ARBA00022960"/>
    </source>
</evidence>
<keyword evidence="3 10" id="KW-0132">Cell division</keyword>
<keyword evidence="6 10" id="KW-0573">Peptidoglycan synthesis</keyword>
<keyword evidence="13" id="KW-1185">Reference proteome</keyword>
<dbReference type="RefSeq" id="WP_400188312.1">
    <property type="nucleotide sequence ID" value="NZ_JBGORX010000006.1"/>
</dbReference>
<feature type="domain" description="Glycoside hydrolase family 3 N-terminal" evidence="11">
    <location>
        <begin position="14"/>
        <end position="300"/>
    </location>
</feature>
<evidence type="ECO:0000256" key="10">
    <source>
        <dbReference type="HAMAP-Rule" id="MF_00364"/>
    </source>
</evidence>
<proteinExistence type="inferred from homology"/>
<keyword evidence="5 10" id="KW-0133">Cell shape</keyword>
<dbReference type="Pfam" id="PF00933">
    <property type="entry name" value="Glyco_hydro_3"/>
    <property type="match status" value="1"/>
</dbReference>
<comment type="subcellular location">
    <subcellularLocation>
        <location evidence="10">Cytoplasm</location>
    </subcellularLocation>
</comment>
<evidence type="ECO:0000256" key="8">
    <source>
        <dbReference type="ARBA" id="ARBA00023306"/>
    </source>
</evidence>
<evidence type="ECO:0000313" key="13">
    <source>
        <dbReference type="Proteomes" id="UP001615550"/>
    </source>
</evidence>
<accession>A0ABW8D9X9</accession>
<dbReference type="GO" id="GO:0004563">
    <property type="term" value="F:beta-N-acetylhexosaminidase activity"/>
    <property type="evidence" value="ECO:0007669"/>
    <property type="project" value="UniProtKB-EC"/>
</dbReference>
<dbReference type="EC" id="3.2.1.52" evidence="10"/>
<feature type="active site" description="Proton donor/acceptor" evidence="10">
    <location>
        <position position="181"/>
    </location>
</feature>
<organism evidence="12 13">
    <name type="scientific">Legionella lytica</name>
    <dbReference type="NCBI Taxonomy" id="96232"/>
    <lineage>
        <taxon>Bacteria</taxon>
        <taxon>Pseudomonadati</taxon>
        <taxon>Pseudomonadota</taxon>
        <taxon>Gammaproteobacteria</taxon>
        <taxon>Legionellales</taxon>
        <taxon>Legionellaceae</taxon>
        <taxon>Legionella</taxon>
    </lineage>
</organism>
<dbReference type="PANTHER" id="PTHR30480">
    <property type="entry name" value="BETA-HEXOSAMINIDASE-RELATED"/>
    <property type="match status" value="1"/>
</dbReference>
<keyword evidence="9 10" id="KW-0961">Cell wall biogenesis/degradation</keyword>
<evidence type="ECO:0000256" key="2">
    <source>
        <dbReference type="ARBA" id="ARBA00022490"/>
    </source>
</evidence>
<feature type="active site" description="Nucleophile" evidence="10">
    <location>
        <position position="254"/>
    </location>
</feature>
<feature type="binding site" evidence="10">
    <location>
        <position position="138"/>
    </location>
    <ligand>
        <name>substrate</name>
    </ligand>
</feature>
<feature type="binding site" evidence="10">
    <location>
        <position position="70"/>
    </location>
    <ligand>
        <name>substrate</name>
    </ligand>
</feature>